<feature type="compositionally biased region" description="Polar residues" evidence="1">
    <location>
        <begin position="1"/>
        <end position="13"/>
    </location>
</feature>
<dbReference type="Proteomes" id="UP000712600">
    <property type="component" value="Unassembled WGS sequence"/>
</dbReference>
<gene>
    <name evidence="3" type="ORF">F2Q68_00009373</name>
    <name evidence="4" type="ORF">F2Q69_00021012</name>
    <name evidence="2" type="ORF">F2Q70_00016405</name>
</gene>
<evidence type="ECO:0000313" key="3">
    <source>
        <dbReference type="EMBL" id="KAF2600440.1"/>
    </source>
</evidence>
<evidence type="ECO:0000313" key="2">
    <source>
        <dbReference type="EMBL" id="KAF2564793.1"/>
    </source>
</evidence>
<reference evidence="2" key="1">
    <citation type="submission" date="2019-12" db="EMBL/GenBank/DDBJ databases">
        <title>Genome sequencing and annotation of Brassica cretica.</title>
        <authorList>
            <person name="Studholme D.J."/>
            <person name="Sarris P.F."/>
        </authorList>
    </citation>
    <scope>NUCLEOTIDE SEQUENCE</scope>
    <source>
        <strain evidence="3">PFS-001/15</strain>
        <strain evidence="2">PFS-102/07</strain>
        <tissue evidence="2">Leaf</tissue>
    </source>
</reference>
<proteinExistence type="predicted"/>
<sequence>MNQDFSVSRSQHNQTDKEKESGSSARFNNHPAQTLGISDYTRYVANLNFHVKRSGRSQLEEGQQVRPPEAKRITITIMKQHKPTTDITL</sequence>
<feature type="region of interest" description="Disordered" evidence="1">
    <location>
        <begin position="1"/>
        <end position="33"/>
    </location>
</feature>
<evidence type="ECO:0000313" key="4">
    <source>
        <dbReference type="EMBL" id="KAF3535094.1"/>
    </source>
</evidence>
<dbReference type="Proteomes" id="UP000712281">
    <property type="component" value="Unassembled WGS sequence"/>
</dbReference>
<comment type="caution">
    <text evidence="2">The sequence shown here is derived from an EMBL/GenBank/DDBJ whole genome shotgun (WGS) entry which is preliminary data.</text>
</comment>
<organism evidence="2">
    <name type="scientific">Brassica cretica</name>
    <name type="common">Mustard</name>
    <dbReference type="NCBI Taxonomy" id="69181"/>
    <lineage>
        <taxon>Eukaryota</taxon>
        <taxon>Viridiplantae</taxon>
        <taxon>Streptophyta</taxon>
        <taxon>Embryophyta</taxon>
        <taxon>Tracheophyta</taxon>
        <taxon>Spermatophyta</taxon>
        <taxon>Magnoliopsida</taxon>
        <taxon>eudicotyledons</taxon>
        <taxon>Gunneridae</taxon>
        <taxon>Pentapetalae</taxon>
        <taxon>rosids</taxon>
        <taxon>malvids</taxon>
        <taxon>Brassicales</taxon>
        <taxon>Brassicaceae</taxon>
        <taxon>Brassiceae</taxon>
        <taxon>Brassica</taxon>
    </lineage>
</organism>
<dbReference type="EMBL" id="QGKX02001290">
    <property type="protein sequence ID" value="KAF3535094.1"/>
    <property type="molecule type" value="Genomic_DNA"/>
</dbReference>
<accession>A0A8S9I5X3</accession>
<reference evidence="4" key="2">
    <citation type="submission" date="2019-12" db="EMBL/GenBank/DDBJ databases">
        <title>Genome sequencing and annotation of Brassica cretica.</title>
        <authorList>
            <person name="Studholme D.J."/>
            <person name="Sarris P."/>
        </authorList>
    </citation>
    <scope>NUCLEOTIDE SEQUENCE</scope>
    <source>
        <strain evidence="4">PFS-109/04</strain>
        <tissue evidence="4">Leaf</tissue>
    </source>
</reference>
<feature type="compositionally biased region" description="Polar residues" evidence="1">
    <location>
        <begin position="22"/>
        <end position="33"/>
    </location>
</feature>
<dbReference type="AlphaFoldDB" id="A0A8S9I5X3"/>
<dbReference type="EMBL" id="QGKY02001250">
    <property type="protein sequence ID" value="KAF2564793.1"/>
    <property type="molecule type" value="Genomic_DNA"/>
</dbReference>
<protein>
    <submittedName>
        <fullName evidence="2">Uncharacterized protein</fullName>
    </submittedName>
</protein>
<dbReference type="EMBL" id="QGKW02000717">
    <property type="protein sequence ID" value="KAF2600440.1"/>
    <property type="molecule type" value="Genomic_DNA"/>
</dbReference>
<name>A0A8S9I5X3_BRACR</name>
<feature type="region of interest" description="Disordered" evidence="1">
    <location>
        <begin position="54"/>
        <end position="89"/>
    </location>
</feature>
<evidence type="ECO:0000256" key="1">
    <source>
        <dbReference type="SAM" id="MobiDB-lite"/>
    </source>
</evidence>